<gene>
    <name evidence="1" type="ORF">QAD02_016016</name>
</gene>
<protein>
    <submittedName>
        <fullName evidence="1">Uncharacterized protein</fullName>
    </submittedName>
</protein>
<dbReference type="EMBL" id="CM056742">
    <property type="protein sequence ID" value="KAJ8680229.1"/>
    <property type="molecule type" value="Genomic_DNA"/>
</dbReference>
<sequence length="403" mass="45242">MDGLKAIVAPPLGLIECALCAPQLCCGALFGLGFCAYYLFEVVKIPLLICGRGPFHEFLINNLPILKDKFWPTLWCFESRAQTIFASIIRAKMLPRMQYRREMLTLSDGGEVALDWAEENTNSASPVVIILPGLTGASQAEYIKCLVYAGRNFGMRIVIFNYRGMGGVKIKTPKLYCACNCEDLAEVIEHVKKLHPHVPIGATGISMGGLLLGNYLAQYGKEAVGKVKAALIISVPMNIFEATKSIEKPYLNLMLNRHLCENLHKILRRHVDKDDFPELDMDEVYKSKTVREFDEKFTSRHFGYRDAEHYYSVATLHNKLHLVEVPLLCLSAADDPFQPLQAIPMKEVSSSRNVAMILTSRGGHIGFLEGFWPLNMEEQYIGKIFSQYFGAVFTKGDSHPAFY</sequence>
<comment type="caution">
    <text evidence="1">The sequence shown here is derived from an EMBL/GenBank/DDBJ whole genome shotgun (WGS) entry which is preliminary data.</text>
</comment>
<evidence type="ECO:0000313" key="2">
    <source>
        <dbReference type="Proteomes" id="UP001239111"/>
    </source>
</evidence>
<evidence type="ECO:0000313" key="1">
    <source>
        <dbReference type="EMBL" id="KAJ8680229.1"/>
    </source>
</evidence>
<proteinExistence type="predicted"/>
<name>A0ACC2P9D6_9HYME</name>
<dbReference type="Proteomes" id="UP001239111">
    <property type="component" value="Chromosome 2"/>
</dbReference>
<reference evidence="1" key="1">
    <citation type="submission" date="2023-04" db="EMBL/GenBank/DDBJ databases">
        <title>A chromosome-level genome assembly of the parasitoid wasp Eretmocerus hayati.</title>
        <authorList>
            <person name="Zhong Y."/>
            <person name="Liu S."/>
            <person name="Liu Y."/>
        </authorList>
    </citation>
    <scope>NUCLEOTIDE SEQUENCE</scope>
    <source>
        <strain evidence="1">ZJU_SS_LIU_2023</strain>
    </source>
</reference>
<accession>A0ACC2P9D6</accession>
<organism evidence="1 2">
    <name type="scientific">Eretmocerus hayati</name>
    <dbReference type="NCBI Taxonomy" id="131215"/>
    <lineage>
        <taxon>Eukaryota</taxon>
        <taxon>Metazoa</taxon>
        <taxon>Ecdysozoa</taxon>
        <taxon>Arthropoda</taxon>
        <taxon>Hexapoda</taxon>
        <taxon>Insecta</taxon>
        <taxon>Pterygota</taxon>
        <taxon>Neoptera</taxon>
        <taxon>Endopterygota</taxon>
        <taxon>Hymenoptera</taxon>
        <taxon>Apocrita</taxon>
        <taxon>Proctotrupomorpha</taxon>
        <taxon>Chalcidoidea</taxon>
        <taxon>Aphelinidae</taxon>
        <taxon>Aphelininae</taxon>
        <taxon>Eretmocerus</taxon>
    </lineage>
</organism>
<keyword evidence="2" id="KW-1185">Reference proteome</keyword>